<dbReference type="RefSeq" id="WP_066892426.1">
    <property type="nucleotide sequence ID" value="NZ_LAXD01000002.1"/>
</dbReference>
<dbReference type="Proteomes" id="UP000070188">
    <property type="component" value="Unassembled WGS sequence"/>
</dbReference>
<organism evidence="1 2">
    <name type="scientific">Carbonactinospora thermoautotrophica</name>
    <dbReference type="NCBI Taxonomy" id="1469144"/>
    <lineage>
        <taxon>Bacteria</taxon>
        <taxon>Bacillati</taxon>
        <taxon>Actinomycetota</taxon>
        <taxon>Actinomycetes</taxon>
        <taxon>Kitasatosporales</taxon>
        <taxon>Carbonactinosporaceae</taxon>
        <taxon>Carbonactinospora</taxon>
    </lineage>
</organism>
<keyword evidence="1" id="KW-0614">Plasmid</keyword>
<dbReference type="OrthoDB" id="5195546at2"/>
<accession>A0A132MHZ1</accession>
<reference evidence="2" key="1">
    <citation type="submission" date="2015-04" db="EMBL/GenBank/DDBJ databases">
        <title>Physiological reanalysis, assessment of diazotrophy, and genome sequences of multiple isolates of Streptomyces thermoautotrophicus.</title>
        <authorList>
            <person name="MacKellar D.C."/>
            <person name="Lieber L."/>
            <person name="Norman J."/>
            <person name="Bolger A."/>
            <person name="Tobin C."/>
            <person name="Murray J.W."/>
            <person name="Chang R."/>
            <person name="Ford T."/>
            <person name="Nguyen P.Q."/>
            <person name="Woodward J."/>
            <person name="Permingeat H."/>
            <person name="Joshi N.S."/>
            <person name="Silver P.A."/>
            <person name="Usadel B."/>
            <person name="Rutherford A.W."/>
            <person name="Friesen M."/>
            <person name="Prell J."/>
        </authorList>
    </citation>
    <scope>NUCLEOTIDE SEQUENCE [LARGE SCALE GENOMIC DNA]</scope>
    <source>
        <strain evidence="2">H1</strain>
    </source>
</reference>
<keyword evidence="2" id="KW-1185">Reference proteome</keyword>
<gene>
    <name evidence="1" type="ORF">LI90_4361</name>
</gene>
<evidence type="ECO:0000313" key="2">
    <source>
        <dbReference type="Proteomes" id="UP000070188"/>
    </source>
</evidence>
<evidence type="ECO:0008006" key="3">
    <source>
        <dbReference type="Google" id="ProtNLM"/>
    </source>
</evidence>
<comment type="caution">
    <text evidence="1">The sequence shown here is derived from an EMBL/GenBank/DDBJ whole genome shotgun (WGS) entry which is preliminary data.</text>
</comment>
<geneLocation type="plasmid" evidence="1">
    <name>unnamed</name>
</geneLocation>
<dbReference type="EMBL" id="LAXD01000002">
    <property type="protein sequence ID" value="KWW97389.1"/>
    <property type="molecule type" value="Genomic_DNA"/>
</dbReference>
<protein>
    <recommendedName>
        <fullName evidence="3">Minor tail protein</fullName>
    </recommendedName>
</protein>
<dbReference type="PATRIC" id="fig|1469144.10.peg.37"/>
<dbReference type="AlphaFoldDB" id="A0A132MHZ1"/>
<sequence>MAVTTTPRLGLQRWDAGSDPWPARAGWDQQQATLDNLVAIDLQGTAAARPAAGIRGRYYFAADTGRLYRDDGTQWIEVGPVGGAGPGGALAFGAAGVEGVSVRAARADHTHPMPAHDAAAHSGIPLSALAAPTVDVPFGNKRITNLAAPAAAGDAATKAYVDGQVSGLITGAGTPATLDFGGSGAEGVSSKAARADHQHPMPSLGSAVVRQRYYDTNSYDVSATSEATRWSFTISIPSNWGSYSLDAWVSYRIYLPGASNPSGNTIFSSNIRLDNASGPNLTHAPLVRVLGDRSTVNDVADMLAMCGWITGRTTTGTNTICVTTWVDRNAGAFQVASFNAIVFAWRTS</sequence>
<proteinExistence type="predicted"/>
<evidence type="ECO:0000313" key="1">
    <source>
        <dbReference type="EMBL" id="KWW97389.1"/>
    </source>
</evidence>
<name>A0A132MHZ1_9ACTN</name>